<dbReference type="Proteomes" id="UP000596123">
    <property type="component" value="Segment"/>
</dbReference>
<sequence length="157" mass="17262">MAIVRVNEKTGQIIGRSRDHNGPDCIEVSDDLWGRIAADPNAFEYVLETKSIELKATYKQAPEQDIGIKDTEQYLTAMQELIAVPELNIQVTLGGVWGRVLLAALALAQHCPQRIMCSDLSGKMVVVEIDKKASELIAGAFARHSDKLLNTGEVEDE</sequence>
<proteinExistence type="predicted"/>
<accession>A0A7T8IVU5</accession>
<reference evidence="1 2" key="1">
    <citation type="submission" date="2020-12" db="EMBL/GenBank/DDBJ databases">
        <title>Complete genome sequence of Erwinia phage pEa_SNUABM_5.</title>
        <authorList>
            <person name="Kim S.G."/>
            <person name="Lee S.B."/>
            <person name="Kwon J."/>
            <person name="Park S.C."/>
        </authorList>
    </citation>
    <scope>NUCLEOTIDE SEQUENCE [LARGE SCALE GENOMIC DNA]</scope>
</reference>
<evidence type="ECO:0000313" key="1">
    <source>
        <dbReference type="EMBL" id="QQO90243.1"/>
    </source>
</evidence>
<protein>
    <submittedName>
        <fullName evidence="1">Uncharacterized protein</fullName>
    </submittedName>
</protein>
<organism evidence="1 2">
    <name type="scientific">Erwinia phage pEa_SNUABM_5</name>
    <dbReference type="NCBI Taxonomy" id="2797313"/>
    <lineage>
        <taxon>Viruses</taxon>
        <taxon>Duplodnaviria</taxon>
        <taxon>Heunggongvirae</taxon>
        <taxon>Uroviricota</taxon>
        <taxon>Caudoviricetes</taxon>
        <taxon>Rivsvirus</taxon>
        <taxon>Rivsvirus SNUABM5</taxon>
    </lineage>
</organism>
<name>A0A7T8IVU5_9CAUD</name>
<keyword evidence="2" id="KW-1185">Reference proteome</keyword>
<dbReference type="EMBL" id="MW366843">
    <property type="protein sequence ID" value="QQO90243.1"/>
    <property type="molecule type" value="Genomic_DNA"/>
</dbReference>
<evidence type="ECO:0000313" key="2">
    <source>
        <dbReference type="Proteomes" id="UP000596123"/>
    </source>
</evidence>
<gene>
    <name evidence="1" type="ORF">pEaSNUABM5_00101</name>
</gene>